<evidence type="ECO:0000313" key="3">
    <source>
        <dbReference type="EMBL" id="ANB17305.1"/>
    </source>
</evidence>
<dbReference type="GO" id="GO:0046475">
    <property type="term" value="P:glycerophospholipid catabolic process"/>
    <property type="evidence" value="ECO:0007669"/>
    <property type="project" value="TreeGrafter"/>
</dbReference>
<feature type="domain" description="PNPLA" evidence="2">
    <location>
        <begin position="93"/>
        <end position="148"/>
    </location>
</feature>
<organism evidence="3 4">
    <name type="scientific">Dokdonella koreensis DS-123</name>
    <dbReference type="NCBI Taxonomy" id="1300342"/>
    <lineage>
        <taxon>Bacteria</taxon>
        <taxon>Pseudomonadati</taxon>
        <taxon>Pseudomonadota</taxon>
        <taxon>Gammaproteobacteria</taxon>
        <taxon>Lysobacterales</taxon>
        <taxon>Rhodanobacteraceae</taxon>
        <taxon>Dokdonella</taxon>
    </lineage>
</organism>
<protein>
    <recommendedName>
        <fullName evidence="2">PNPLA domain-containing protein</fullName>
    </recommendedName>
</protein>
<proteinExistence type="predicted"/>
<dbReference type="InterPro" id="IPR016035">
    <property type="entry name" value="Acyl_Trfase/lysoPLipase"/>
</dbReference>
<dbReference type="Proteomes" id="UP000076830">
    <property type="component" value="Chromosome"/>
</dbReference>
<dbReference type="GO" id="GO:0005829">
    <property type="term" value="C:cytosol"/>
    <property type="evidence" value="ECO:0007669"/>
    <property type="project" value="TreeGrafter"/>
</dbReference>
<dbReference type="PANTHER" id="PTHR10728:SF40">
    <property type="entry name" value="PATATIN FAMILY PROTEIN"/>
    <property type="match status" value="1"/>
</dbReference>
<keyword evidence="1" id="KW-0443">Lipid metabolism</keyword>
<dbReference type="RefSeq" id="WP_067645419.1">
    <property type="nucleotide sequence ID" value="NZ_CP015249.1"/>
</dbReference>
<name>A0A160DSP7_9GAMM</name>
<dbReference type="KEGG" id="dko:I596_1275"/>
<dbReference type="GO" id="GO:0004623">
    <property type="term" value="F:phospholipase A2 activity"/>
    <property type="evidence" value="ECO:0007669"/>
    <property type="project" value="TreeGrafter"/>
</dbReference>
<dbReference type="Gene3D" id="3.40.1090.10">
    <property type="entry name" value="Cytosolic phospholipase A2 catalytic domain"/>
    <property type="match status" value="1"/>
</dbReference>
<gene>
    <name evidence="3" type="ORF">I596_1275</name>
</gene>
<evidence type="ECO:0000313" key="4">
    <source>
        <dbReference type="Proteomes" id="UP000076830"/>
    </source>
</evidence>
<sequence>MNDDRVPSWEAVEAARRILEEALASGTPRAQAEAQIAYDLAHDRWRSAAVAAQAAAAPPDAPRQLDAQVYPFPNPSETATDDGGLFPLPPVGVCLSGGGSRSAAASMGALRGLRQLGLLDKVTYLSTVSGGGWAGTVYTYCPDAISDDELLGPFVADPASLTWDYTGNRAFALDQLSPYAIGSLCTRIGIAPLIETVVTLYEDQQVPVNALWNRAIGQLVLQPFGLGDQLAGGVPTMYYSYTPWWRDNVVRKYNRGLPADAFYLVQIGAGRTHRPYLITNSTFFFPPPADAAKAFQGRSATVDPAADPYPFESTPITVGMPPTFPRAGRDGRDLGGGYVDPFVFGATAPTAPPVNGRFTVPAPPARYALSDIAGTSSSAYVDVLITRYSSTFPWIEDLDPTFAYWPVAGAGSARDTAVPYLFGDGGIMENSGIMALLRRHVPNVLCFANVQTPIGIDGSTVIVDDLLPPLFGFLPYQAGVGYRPLSDDPTSLYRYNQVFDAAAFWPLIAGLRQAAAGGGTAMFKQKQLTVLPNARFGIAGGDRVNVLWIYNNPVPAWQSRLSEYVRIGMDLEWWKFDDFPNYQTVDQLNLDARQVNLLAHLSAWNVTDGTSFGGRPSNRSQVLDMFSGGT</sequence>
<dbReference type="EMBL" id="CP015249">
    <property type="protein sequence ID" value="ANB17305.1"/>
    <property type="molecule type" value="Genomic_DNA"/>
</dbReference>
<evidence type="ECO:0000259" key="2">
    <source>
        <dbReference type="Pfam" id="PF01734"/>
    </source>
</evidence>
<dbReference type="OrthoDB" id="8480005at2"/>
<dbReference type="SUPFAM" id="SSF52151">
    <property type="entry name" value="FabD/lysophospholipase-like"/>
    <property type="match status" value="1"/>
</dbReference>
<dbReference type="Pfam" id="PF01734">
    <property type="entry name" value="Patatin"/>
    <property type="match status" value="1"/>
</dbReference>
<dbReference type="InterPro" id="IPR002641">
    <property type="entry name" value="PNPLA_dom"/>
</dbReference>
<evidence type="ECO:0000256" key="1">
    <source>
        <dbReference type="ARBA" id="ARBA00023098"/>
    </source>
</evidence>
<accession>A0A160DSP7</accession>
<dbReference type="PANTHER" id="PTHR10728">
    <property type="entry name" value="CYTOSOLIC PHOSPHOLIPASE A2"/>
    <property type="match status" value="1"/>
</dbReference>
<dbReference type="AlphaFoldDB" id="A0A160DSP7"/>
<reference evidence="3 4" key="1">
    <citation type="submission" date="2016-04" db="EMBL/GenBank/DDBJ databases">
        <title>Complete genome sequence of Dokdonella koreensis DS-123T.</title>
        <authorList>
            <person name="Kim J.F."/>
            <person name="Lee H."/>
            <person name="Kwak M.-J."/>
        </authorList>
    </citation>
    <scope>NUCLEOTIDE SEQUENCE [LARGE SCALE GENOMIC DNA]</scope>
    <source>
        <strain evidence="3 4">DS-123</strain>
    </source>
</reference>
<keyword evidence="4" id="KW-1185">Reference proteome</keyword>